<name>A0ABW4SLL7_9BACL</name>
<proteinExistence type="predicted"/>
<dbReference type="EMBL" id="JBHUGI010000034">
    <property type="protein sequence ID" value="MFD1929339.1"/>
    <property type="molecule type" value="Genomic_DNA"/>
</dbReference>
<keyword evidence="1" id="KW-1133">Transmembrane helix</keyword>
<feature type="transmembrane region" description="Helical" evidence="1">
    <location>
        <begin position="36"/>
        <end position="55"/>
    </location>
</feature>
<keyword evidence="1" id="KW-0472">Membrane</keyword>
<comment type="caution">
    <text evidence="2">The sequence shown here is derived from an EMBL/GenBank/DDBJ whole genome shotgun (WGS) entry which is preliminary data.</text>
</comment>
<evidence type="ECO:0000256" key="1">
    <source>
        <dbReference type="SAM" id="Phobius"/>
    </source>
</evidence>
<evidence type="ECO:0000313" key="2">
    <source>
        <dbReference type="EMBL" id="MFD1929339.1"/>
    </source>
</evidence>
<organism evidence="2 3">
    <name type="scientific">Sporosarcina siberiensis</name>
    <dbReference type="NCBI Taxonomy" id="1365606"/>
    <lineage>
        <taxon>Bacteria</taxon>
        <taxon>Bacillati</taxon>
        <taxon>Bacillota</taxon>
        <taxon>Bacilli</taxon>
        <taxon>Bacillales</taxon>
        <taxon>Caryophanaceae</taxon>
        <taxon>Sporosarcina</taxon>
    </lineage>
</organism>
<dbReference type="Proteomes" id="UP001597218">
    <property type="component" value="Unassembled WGS sequence"/>
</dbReference>
<evidence type="ECO:0000313" key="3">
    <source>
        <dbReference type="Proteomes" id="UP001597218"/>
    </source>
</evidence>
<accession>A0ABW4SLL7</accession>
<keyword evidence="3" id="KW-1185">Reference proteome</keyword>
<sequence>MEKLFNVHGFEVSREDREPNEAVVVLFGSFFVRIRFLNFMTYAILRVILLLSLAYT</sequence>
<reference evidence="3" key="1">
    <citation type="journal article" date="2019" name="Int. J. Syst. Evol. Microbiol.">
        <title>The Global Catalogue of Microorganisms (GCM) 10K type strain sequencing project: providing services to taxonomists for standard genome sequencing and annotation.</title>
        <authorList>
            <consortium name="The Broad Institute Genomics Platform"/>
            <consortium name="The Broad Institute Genome Sequencing Center for Infectious Disease"/>
            <person name="Wu L."/>
            <person name="Ma J."/>
        </authorList>
    </citation>
    <scope>NUCLEOTIDE SEQUENCE [LARGE SCALE GENOMIC DNA]</scope>
    <source>
        <strain evidence="3">CGMCC 4.7177</strain>
    </source>
</reference>
<protein>
    <submittedName>
        <fullName evidence="2">Uncharacterized protein</fullName>
    </submittedName>
</protein>
<keyword evidence="1" id="KW-0812">Transmembrane</keyword>
<gene>
    <name evidence="2" type="ORF">ACFSFY_14955</name>
</gene>